<organism evidence="9 10">
    <name type="scientific">Powellomyces hirtus</name>
    <dbReference type="NCBI Taxonomy" id="109895"/>
    <lineage>
        <taxon>Eukaryota</taxon>
        <taxon>Fungi</taxon>
        <taxon>Fungi incertae sedis</taxon>
        <taxon>Chytridiomycota</taxon>
        <taxon>Chytridiomycota incertae sedis</taxon>
        <taxon>Chytridiomycetes</taxon>
        <taxon>Spizellomycetales</taxon>
        <taxon>Powellomycetaceae</taxon>
        <taxon>Powellomyces</taxon>
    </lineage>
</organism>
<reference evidence="9 10" key="1">
    <citation type="journal article" date="2019" name="Sci. Rep.">
        <title>Comparative genomics of chytrid fungi reveal insights into the obligate biotrophic and pathogenic lifestyle of Synchytrium endobioticum.</title>
        <authorList>
            <person name="van de Vossenberg B.T.L.H."/>
            <person name="Warris S."/>
            <person name="Nguyen H.D.T."/>
            <person name="van Gent-Pelzer M.P.E."/>
            <person name="Joly D.L."/>
            <person name="van de Geest H.C."/>
            <person name="Bonants P.J.M."/>
            <person name="Smith D.S."/>
            <person name="Levesque C.A."/>
            <person name="van der Lee T.A.J."/>
        </authorList>
    </citation>
    <scope>NUCLEOTIDE SEQUENCE [LARGE SCALE GENOMIC DNA]</scope>
    <source>
        <strain evidence="9 10">CBS 809.83</strain>
    </source>
</reference>
<feature type="region of interest" description="Disordered" evidence="7">
    <location>
        <begin position="188"/>
        <end position="322"/>
    </location>
</feature>
<evidence type="ECO:0000256" key="4">
    <source>
        <dbReference type="ARBA" id="ARBA00022777"/>
    </source>
</evidence>
<dbReference type="Pfam" id="PF00069">
    <property type="entry name" value="Pkinase"/>
    <property type="match status" value="1"/>
</dbReference>
<dbReference type="InterPro" id="IPR000719">
    <property type="entry name" value="Prot_kinase_dom"/>
</dbReference>
<dbReference type="Proteomes" id="UP000318582">
    <property type="component" value="Unassembled WGS sequence"/>
</dbReference>
<dbReference type="PANTHER" id="PTHR22974">
    <property type="entry name" value="MIXED LINEAGE PROTEIN KINASE"/>
    <property type="match status" value="1"/>
</dbReference>
<dbReference type="SUPFAM" id="SSF56112">
    <property type="entry name" value="Protein kinase-like (PK-like)"/>
    <property type="match status" value="1"/>
</dbReference>
<dbReference type="GO" id="GO:0007094">
    <property type="term" value="P:mitotic spindle assembly checkpoint signaling"/>
    <property type="evidence" value="ECO:0007669"/>
    <property type="project" value="TreeGrafter"/>
</dbReference>
<dbReference type="PANTHER" id="PTHR22974:SF21">
    <property type="entry name" value="DUAL SPECIFICITY PROTEIN KINASE TTK"/>
    <property type="match status" value="1"/>
</dbReference>
<evidence type="ECO:0000256" key="5">
    <source>
        <dbReference type="ARBA" id="ARBA00022840"/>
    </source>
</evidence>
<dbReference type="InterPro" id="IPR011009">
    <property type="entry name" value="Kinase-like_dom_sf"/>
</dbReference>
<dbReference type="AlphaFoldDB" id="A0A507E6U5"/>
<evidence type="ECO:0000256" key="1">
    <source>
        <dbReference type="ARBA" id="ARBA00022527"/>
    </source>
</evidence>
<keyword evidence="10" id="KW-1185">Reference proteome</keyword>
<dbReference type="PROSITE" id="PS50011">
    <property type="entry name" value="PROTEIN_KINASE_DOM"/>
    <property type="match status" value="1"/>
</dbReference>
<dbReference type="GO" id="GO:0000776">
    <property type="term" value="C:kinetochore"/>
    <property type="evidence" value="ECO:0007669"/>
    <property type="project" value="TreeGrafter"/>
</dbReference>
<dbReference type="FunFam" id="3.30.200.20:FF:000131">
    <property type="entry name" value="Dual specificity protein kinase TTK"/>
    <property type="match status" value="1"/>
</dbReference>
<dbReference type="SMART" id="SM00220">
    <property type="entry name" value="S_TKc"/>
    <property type="match status" value="1"/>
</dbReference>
<dbReference type="GO" id="GO:0034501">
    <property type="term" value="P:protein localization to kinetochore"/>
    <property type="evidence" value="ECO:0007669"/>
    <property type="project" value="TreeGrafter"/>
</dbReference>
<dbReference type="PROSITE" id="PS00107">
    <property type="entry name" value="PROTEIN_KINASE_ATP"/>
    <property type="match status" value="1"/>
</dbReference>
<gene>
    <name evidence="9" type="ORF">PhCBS80983_g02444</name>
</gene>
<keyword evidence="2" id="KW-0808">Transferase</keyword>
<keyword evidence="5 6" id="KW-0067">ATP-binding</keyword>
<dbReference type="GO" id="GO:0005634">
    <property type="term" value="C:nucleus"/>
    <property type="evidence" value="ECO:0007669"/>
    <property type="project" value="TreeGrafter"/>
</dbReference>
<dbReference type="GO" id="GO:0004712">
    <property type="term" value="F:protein serine/threonine/tyrosine kinase activity"/>
    <property type="evidence" value="ECO:0007669"/>
    <property type="project" value="TreeGrafter"/>
</dbReference>
<proteinExistence type="predicted"/>
<evidence type="ECO:0000256" key="6">
    <source>
        <dbReference type="PROSITE-ProRule" id="PRU10141"/>
    </source>
</evidence>
<dbReference type="Gene3D" id="1.10.510.10">
    <property type="entry name" value="Transferase(Phosphotransferase) domain 1"/>
    <property type="match status" value="1"/>
</dbReference>
<dbReference type="InterPro" id="IPR017441">
    <property type="entry name" value="Protein_kinase_ATP_BS"/>
</dbReference>
<feature type="compositionally biased region" description="Polar residues" evidence="7">
    <location>
        <begin position="1"/>
        <end position="15"/>
    </location>
</feature>
<evidence type="ECO:0000313" key="9">
    <source>
        <dbReference type="EMBL" id="TPX59431.1"/>
    </source>
</evidence>
<evidence type="ECO:0000259" key="8">
    <source>
        <dbReference type="PROSITE" id="PS50011"/>
    </source>
</evidence>
<protein>
    <recommendedName>
        <fullName evidence="8">Protein kinase domain-containing protein</fullName>
    </recommendedName>
</protein>
<dbReference type="InterPro" id="IPR008271">
    <property type="entry name" value="Ser/Thr_kinase_AS"/>
</dbReference>
<dbReference type="Gene3D" id="3.30.200.20">
    <property type="entry name" value="Phosphorylase Kinase, domain 1"/>
    <property type="match status" value="1"/>
</dbReference>
<dbReference type="FunFam" id="1.10.510.10:FF:000224">
    <property type="entry name" value="serine/threonine-protein kinase mph1 isoform X1"/>
    <property type="match status" value="1"/>
</dbReference>
<dbReference type="STRING" id="109895.A0A507E6U5"/>
<feature type="domain" description="Protein kinase" evidence="8">
    <location>
        <begin position="487"/>
        <end position="756"/>
    </location>
</feature>
<feature type="compositionally biased region" description="Low complexity" evidence="7">
    <location>
        <begin position="215"/>
        <end position="243"/>
    </location>
</feature>
<sequence>MLTNGTRNQQTSASIRASPPQTPSDWWERLEIEKTRGATQRFLLQRYKEATNSLPTDKFRNDPYLLELWLDYLRLQSTSGEDHSAIRDQYKLLKSARIGVGAAQFFVAWAEFESCAGELAVELSQRLVEPNLIKVNAGYTDRAKHVLLTGISQNAHPVDKMRKLMANIVSAAPTVEKISASTSGGLIGATSTKLPKAAEHTAQQLMKRTRKDRLSSSSAESADPSCSGESSPSSISTSTTAGSVNGSPTNERSIRQPQAKGRLTGRLGPPARVMALPKTAEEQEESDHSDMSIDSQEDDLTTTPPASELDEPLLCSIGPSHDADKSMPLGSTVVISTSNISRKTSTVSAEPPVTTFNARPLSISHVTQTPSHHLSYKRISEDSSQRSWNGATPSLTIRPSLRRAASTQDQPVSAIGALNWNPTGPTTLNSVPTHLTTPLPGSAYSQQNVYNATPTIVPGNAGHWPMPTHFHHPVKDKTNISVSGVVYKKLGLIGRGGSSKVYKIMSPQQKLFALKKVKLKGQEDNAVEGYLNEIALLKRLKKNERIIQLIDSELNESEGYLLMVLEYGEIDLAHILQKEQQSRLSLNFIRMYWEQMLRAVHAIHEENIIHSDLKPANFLLVEGALKLIDFGIAKSIPNDTTNIQRDHQTGTINYMAPEAIAFVDQSASGSNRQYLKLGRSSDVWSLGCILYQLVYGRPPFAHLPVMKKLQCIVDPSYRIQFEECEDASLLESLKRCLVRDPRERLTIPQLLGGRFLNPGAGHFEGDDSRPSQQQLSLPLIADIVKQVLDLRGASVSPDEISQVIFAQLSRGTPIDLERFK</sequence>
<dbReference type="GO" id="GO:0004674">
    <property type="term" value="F:protein serine/threonine kinase activity"/>
    <property type="evidence" value="ECO:0007669"/>
    <property type="project" value="UniProtKB-KW"/>
</dbReference>
<comment type="caution">
    <text evidence="9">The sequence shown here is derived from an EMBL/GenBank/DDBJ whole genome shotgun (WGS) entry which is preliminary data.</text>
</comment>
<name>A0A507E6U5_9FUNG</name>
<dbReference type="GO" id="GO:0033316">
    <property type="term" value="P:meiotic spindle assembly checkpoint signaling"/>
    <property type="evidence" value="ECO:0007669"/>
    <property type="project" value="TreeGrafter"/>
</dbReference>
<keyword evidence="4" id="KW-0418">Kinase</keyword>
<dbReference type="EMBL" id="QEAQ01000025">
    <property type="protein sequence ID" value="TPX59431.1"/>
    <property type="molecule type" value="Genomic_DNA"/>
</dbReference>
<dbReference type="PROSITE" id="PS00108">
    <property type="entry name" value="PROTEIN_KINASE_ST"/>
    <property type="match status" value="1"/>
</dbReference>
<evidence type="ECO:0000313" key="10">
    <source>
        <dbReference type="Proteomes" id="UP000318582"/>
    </source>
</evidence>
<dbReference type="GO" id="GO:0098813">
    <property type="term" value="P:nuclear chromosome segregation"/>
    <property type="evidence" value="ECO:0007669"/>
    <property type="project" value="UniProtKB-ARBA"/>
</dbReference>
<dbReference type="Gene3D" id="1.25.40.430">
    <property type="match status" value="1"/>
</dbReference>
<accession>A0A507E6U5</accession>
<keyword evidence="1" id="KW-0723">Serine/threonine-protein kinase</keyword>
<dbReference type="CDD" id="cd14131">
    <property type="entry name" value="PKc_Mps1"/>
    <property type="match status" value="1"/>
</dbReference>
<dbReference type="InterPro" id="IPR027084">
    <property type="entry name" value="Mps1_cat"/>
</dbReference>
<feature type="region of interest" description="Disordered" evidence="7">
    <location>
        <begin position="1"/>
        <end position="23"/>
    </location>
</feature>
<evidence type="ECO:0000256" key="3">
    <source>
        <dbReference type="ARBA" id="ARBA00022741"/>
    </source>
</evidence>
<evidence type="ECO:0000256" key="7">
    <source>
        <dbReference type="SAM" id="MobiDB-lite"/>
    </source>
</evidence>
<feature type="binding site" evidence="6">
    <location>
        <position position="515"/>
    </location>
    <ligand>
        <name>ATP</name>
        <dbReference type="ChEBI" id="CHEBI:30616"/>
    </ligand>
</feature>
<dbReference type="GO" id="GO:0005524">
    <property type="term" value="F:ATP binding"/>
    <property type="evidence" value="ECO:0007669"/>
    <property type="project" value="UniProtKB-UniRule"/>
</dbReference>
<keyword evidence="3 6" id="KW-0547">Nucleotide-binding</keyword>
<evidence type="ECO:0000256" key="2">
    <source>
        <dbReference type="ARBA" id="ARBA00022679"/>
    </source>
</evidence>